<name>A0ABW7I2D9_9ACTN</name>
<protein>
    <submittedName>
        <fullName evidence="6">Glycoside hydrolase family 26 protein</fullName>
    </submittedName>
</protein>
<keyword evidence="1 3" id="KW-0378">Hydrolase</keyword>
<proteinExistence type="inferred from homology"/>
<organism evidence="6 7">
    <name type="scientific">Streptomyces chitinivorans</name>
    <dbReference type="NCBI Taxonomy" id="1257027"/>
    <lineage>
        <taxon>Bacteria</taxon>
        <taxon>Bacillati</taxon>
        <taxon>Actinomycetota</taxon>
        <taxon>Actinomycetes</taxon>
        <taxon>Kitasatosporales</taxon>
        <taxon>Streptomycetaceae</taxon>
        <taxon>Streptomyces</taxon>
    </lineage>
</organism>
<reference evidence="6 7" key="1">
    <citation type="submission" date="2024-10" db="EMBL/GenBank/DDBJ databases">
        <authorList>
            <person name="Cho J.-C."/>
        </authorList>
    </citation>
    <scope>NUCLEOTIDE SEQUENCE [LARGE SCALE GENOMIC DNA]</scope>
    <source>
        <strain evidence="6 7">KCTC29696</strain>
    </source>
</reference>
<dbReference type="RefSeq" id="WP_279948721.1">
    <property type="nucleotide sequence ID" value="NZ_BAABEN010000026.1"/>
</dbReference>
<feature type="region of interest" description="Disordered" evidence="4">
    <location>
        <begin position="1"/>
        <end position="23"/>
    </location>
</feature>
<dbReference type="Gene3D" id="3.20.20.80">
    <property type="entry name" value="Glycosidases"/>
    <property type="match status" value="1"/>
</dbReference>
<accession>A0ABW7I2D9</accession>
<evidence type="ECO:0000259" key="5">
    <source>
        <dbReference type="PROSITE" id="PS51764"/>
    </source>
</evidence>
<dbReference type="Proteomes" id="UP001607069">
    <property type="component" value="Unassembled WGS sequence"/>
</dbReference>
<gene>
    <name evidence="6" type="ORF">ACG5V6_28055</name>
</gene>
<dbReference type="Pfam" id="PF02156">
    <property type="entry name" value="Glyco_hydro_26"/>
    <property type="match status" value="1"/>
</dbReference>
<dbReference type="EMBL" id="JBIHMK010000205">
    <property type="protein sequence ID" value="MFH0252049.1"/>
    <property type="molecule type" value="Genomic_DNA"/>
</dbReference>
<dbReference type="InterPro" id="IPR017853">
    <property type="entry name" value="GH"/>
</dbReference>
<evidence type="ECO:0000313" key="7">
    <source>
        <dbReference type="Proteomes" id="UP001607069"/>
    </source>
</evidence>
<evidence type="ECO:0000256" key="4">
    <source>
        <dbReference type="SAM" id="MobiDB-lite"/>
    </source>
</evidence>
<comment type="caution">
    <text evidence="6">The sequence shown here is derived from an EMBL/GenBank/DDBJ whole genome shotgun (WGS) entry which is preliminary data.</text>
</comment>
<evidence type="ECO:0000313" key="6">
    <source>
        <dbReference type="EMBL" id="MFH0252049.1"/>
    </source>
</evidence>
<keyword evidence="2 3" id="KW-0326">Glycosidase</keyword>
<feature type="domain" description="GH26" evidence="5">
    <location>
        <begin position="17"/>
        <end position="348"/>
    </location>
</feature>
<dbReference type="SUPFAM" id="SSF51445">
    <property type="entry name" value="(Trans)glycosidases"/>
    <property type="match status" value="1"/>
</dbReference>
<evidence type="ECO:0000256" key="3">
    <source>
        <dbReference type="PROSITE-ProRule" id="PRU01100"/>
    </source>
</evidence>
<sequence length="390" mass="43708">MPHRHPRPGRTGRHRKPAAPARRRRLTAACAGAVVAGALVAGGALATGTFGDGGGPRPPDGAGSSSVAVGAFLGSGSDGVRRIAELREWLGGADLRVGHTYLPGDTWERIESDPYFLRPWAEWRRADPDRLFVLNVPMQARNEAGVPDHEVRELLAQGARGRFDHHFRTLAGHLVSAGVPDTVIVLGWEMNGTTYTHRCAPDPRAWKAYWRRIVGAMRSVDGQRFRFDFAPSRGRDAIGWTECYPGDDVVDIIGMDSYDQPPGETFDDQVNQPYGLRHQVEFAAARGKPISYPEWGLFRRGDNAEYMRRMLDWIEEQKPLYHTISDYCPHGVWRCEENPRSSAVFRERMKPGASRPGRNRPEFCVDLGRWLGGWFGDRRLCVTLSWARKP</sequence>
<keyword evidence="7" id="KW-1185">Reference proteome</keyword>
<feature type="active site" description="Nucleophile" evidence="3">
    <location>
        <position position="294"/>
    </location>
</feature>
<dbReference type="GO" id="GO:0016787">
    <property type="term" value="F:hydrolase activity"/>
    <property type="evidence" value="ECO:0007669"/>
    <property type="project" value="UniProtKB-KW"/>
</dbReference>
<feature type="active site" description="Proton donor" evidence="3">
    <location>
        <position position="189"/>
    </location>
</feature>
<comment type="similarity">
    <text evidence="3">Belongs to the glycosyl hydrolase 26 family.</text>
</comment>
<dbReference type="PROSITE" id="PS51764">
    <property type="entry name" value="GH26"/>
    <property type="match status" value="1"/>
</dbReference>
<evidence type="ECO:0000256" key="2">
    <source>
        <dbReference type="ARBA" id="ARBA00023295"/>
    </source>
</evidence>
<evidence type="ECO:0000256" key="1">
    <source>
        <dbReference type="ARBA" id="ARBA00022801"/>
    </source>
</evidence>
<dbReference type="InterPro" id="IPR022790">
    <property type="entry name" value="GH26_dom"/>
</dbReference>